<dbReference type="Proteomes" id="UP000250043">
    <property type="component" value="Unassembled WGS sequence"/>
</dbReference>
<name>A0A8E2DNU7_9APHY</name>
<dbReference type="OrthoDB" id="3164835at2759"/>
<dbReference type="Gene3D" id="3.30.710.10">
    <property type="entry name" value="Potassium Channel Kv1.1, Chain A"/>
    <property type="match status" value="2"/>
</dbReference>
<dbReference type="SUPFAM" id="SSF54695">
    <property type="entry name" value="POZ domain"/>
    <property type="match status" value="1"/>
</dbReference>
<feature type="domain" description="BTB" evidence="2">
    <location>
        <begin position="23"/>
        <end position="98"/>
    </location>
</feature>
<dbReference type="InterPro" id="IPR000210">
    <property type="entry name" value="BTB/POZ_dom"/>
</dbReference>
<dbReference type="SMART" id="SM00225">
    <property type="entry name" value="BTB"/>
    <property type="match status" value="2"/>
</dbReference>
<sequence>MTRVPSSSPDLLPAPPPFDKSTADIILVTFDNVAFRVHSQLLSLASGFFEDMLSLPQPALDSESNMGVGDAQPLYDDLPLITLSERSGTLETLLRFLYPVPDPTLVQVEELDAILEAALKYDMVEAVGRLRERLRGFVDKAPLEVYCIACDHGFEEEACAAAKEVRSRGSQHSHVPQLCRITIGCYYRLLQYCTTQSSEQWSFCHPPKIQPQTAQAASTGDPDLASNDASSSPRLSPIIFNYPMQEASVSLWSSDGTEFRVHADILSLASPALKRRLFDLTGVDESHAASQMAPSETPAPPRSMVLVLEEDAVTISHLLENLYPVEECPERTLEEVSRSLAAARKYGMQRVLRNLTTQLWSSNTRPLVIFLIAARLNLTNEVRKAVTLILRRDRSEVDEYCAEMEDGNGETYYRLLAHVRICHKSALSWINHPNRVKSIFDTFVGSGGSCYYCDQWRSNCLSRYMESLRATPVGNPPCCLYAATSMSTLSSALSFTGGYCTHPRDSVNLTKFSEEVARQLESSLPQWDIDEDVAHVIARLN</sequence>
<feature type="region of interest" description="Disordered" evidence="1">
    <location>
        <begin position="212"/>
        <end position="231"/>
    </location>
</feature>
<dbReference type="CDD" id="cd18186">
    <property type="entry name" value="BTB_POZ_ZBTB_KLHL-like"/>
    <property type="match status" value="1"/>
</dbReference>
<dbReference type="InterPro" id="IPR011333">
    <property type="entry name" value="SKP1/BTB/POZ_sf"/>
</dbReference>
<evidence type="ECO:0000259" key="2">
    <source>
        <dbReference type="PROSITE" id="PS50097"/>
    </source>
</evidence>
<dbReference type="EMBL" id="KV722384">
    <property type="protein sequence ID" value="OCH91528.1"/>
    <property type="molecule type" value="Genomic_DNA"/>
</dbReference>
<gene>
    <name evidence="3" type="ORF">OBBRIDRAFT_523500</name>
</gene>
<reference evidence="3 4" key="1">
    <citation type="submission" date="2016-07" db="EMBL/GenBank/DDBJ databases">
        <title>Draft genome of the white-rot fungus Obba rivulosa 3A-2.</title>
        <authorList>
            <consortium name="DOE Joint Genome Institute"/>
            <person name="Miettinen O."/>
            <person name="Riley R."/>
            <person name="Acob R."/>
            <person name="Barry K."/>
            <person name="Cullen D."/>
            <person name="De Vries R."/>
            <person name="Hainaut M."/>
            <person name="Hatakka A."/>
            <person name="Henrissat B."/>
            <person name="Hilden K."/>
            <person name="Kuo R."/>
            <person name="Labutti K."/>
            <person name="Lipzen A."/>
            <person name="Makela M.R."/>
            <person name="Sandor L."/>
            <person name="Spatafora J.W."/>
            <person name="Grigoriev I.V."/>
            <person name="Hibbett D.S."/>
        </authorList>
    </citation>
    <scope>NUCLEOTIDE SEQUENCE [LARGE SCALE GENOMIC DNA]</scope>
    <source>
        <strain evidence="3 4">3A-2</strain>
    </source>
</reference>
<accession>A0A8E2DNU7</accession>
<protein>
    <recommendedName>
        <fullName evidence="2">BTB domain-containing protein</fullName>
    </recommendedName>
</protein>
<evidence type="ECO:0000313" key="4">
    <source>
        <dbReference type="Proteomes" id="UP000250043"/>
    </source>
</evidence>
<evidence type="ECO:0000313" key="3">
    <source>
        <dbReference type="EMBL" id="OCH91528.1"/>
    </source>
</evidence>
<dbReference type="Pfam" id="PF00651">
    <property type="entry name" value="BTB"/>
    <property type="match status" value="1"/>
</dbReference>
<dbReference type="PROSITE" id="PS50097">
    <property type="entry name" value="BTB"/>
    <property type="match status" value="1"/>
</dbReference>
<evidence type="ECO:0000256" key="1">
    <source>
        <dbReference type="SAM" id="MobiDB-lite"/>
    </source>
</evidence>
<proteinExistence type="predicted"/>
<keyword evidence="4" id="KW-1185">Reference proteome</keyword>
<dbReference type="AlphaFoldDB" id="A0A8E2DNU7"/>
<organism evidence="3 4">
    <name type="scientific">Obba rivulosa</name>
    <dbReference type="NCBI Taxonomy" id="1052685"/>
    <lineage>
        <taxon>Eukaryota</taxon>
        <taxon>Fungi</taxon>
        <taxon>Dikarya</taxon>
        <taxon>Basidiomycota</taxon>
        <taxon>Agaricomycotina</taxon>
        <taxon>Agaricomycetes</taxon>
        <taxon>Polyporales</taxon>
        <taxon>Gelatoporiaceae</taxon>
        <taxon>Obba</taxon>
    </lineage>
</organism>